<dbReference type="PROSITE" id="PS50110">
    <property type="entry name" value="RESPONSE_REGULATORY"/>
    <property type="match status" value="1"/>
</dbReference>
<feature type="modified residue" description="4-aspartylphosphate" evidence="2">
    <location>
        <position position="55"/>
    </location>
</feature>
<evidence type="ECO:0000313" key="5">
    <source>
        <dbReference type="EMBL" id="HIZ34809.1"/>
    </source>
</evidence>
<keyword evidence="2" id="KW-0597">Phosphoprotein</keyword>
<dbReference type="GO" id="GO:0006355">
    <property type="term" value="P:regulation of DNA-templated transcription"/>
    <property type="evidence" value="ECO:0007669"/>
    <property type="project" value="InterPro"/>
</dbReference>
<dbReference type="CDD" id="cd06170">
    <property type="entry name" value="LuxR_C_like"/>
    <property type="match status" value="1"/>
</dbReference>
<dbReference type="SUPFAM" id="SSF52172">
    <property type="entry name" value="CheY-like"/>
    <property type="match status" value="1"/>
</dbReference>
<dbReference type="EMBL" id="DXBY01000059">
    <property type="protein sequence ID" value="HIZ34809.1"/>
    <property type="molecule type" value="Genomic_DNA"/>
</dbReference>
<dbReference type="SUPFAM" id="SSF46894">
    <property type="entry name" value="C-terminal effector domain of the bipartite response regulators"/>
    <property type="match status" value="1"/>
</dbReference>
<organism evidence="5 6">
    <name type="scientific">Candidatus Ruania gallistercoris</name>
    <dbReference type="NCBI Taxonomy" id="2838746"/>
    <lineage>
        <taxon>Bacteria</taxon>
        <taxon>Bacillati</taxon>
        <taxon>Actinomycetota</taxon>
        <taxon>Actinomycetes</taxon>
        <taxon>Micrococcales</taxon>
        <taxon>Ruaniaceae</taxon>
        <taxon>Ruania</taxon>
    </lineage>
</organism>
<comment type="caution">
    <text evidence="5">The sequence shown here is derived from an EMBL/GenBank/DDBJ whole genome shotgun (WGS) entry which is preliminary data.</text>
</comment>
<name>A0A9D2J3X5_9MICO</name>
<dbReference type="InterPro" id="IPR011006">
    <property type="entry name" value="CheY-like_superfamily"/>
</dbReference>
<dbReference type="Gene3D" id="3.40.50.2300">
    <property type="match status" value="1"/>
</dbReference>
<dbReference type="Proteomes" id="UP000824037">
    <property type="component" value="Unassembled WGS sequence"/>
</dbReference>
<sequence length="202" mass="20980">MSIQIVLADDEGLIRDAVATLLGLEEDLEVVAQAGTGPEALALVRTHRPDVAILDLQMPGLDGIEVAQQIILDGGGCACVIVTSHGRPGYLKRALEVGVAGFLGKTASAKVLADTVRHVVSGGRYVDPELAAEAISAGASPLTPREADVLELAADGAPVEEIAQRARLSPGTVRNYLSSAAGKLHATNRHEAARTARARGWI</sequence>
<dbReference type="AlphaFoldDB" id="A0A9D2J3X5"/>
<reference evidence="5" key="1">
    <citation type="journal article" date="2021" name="PeerJ">
        <title>Extensive microbial diversity within the chicken gut microbiome revealed by metagenomics and culture.</title>
        <authorList>
            <person name="Gilroy R."/>
            <person name="Ravi A."/>
            <person name="Getino M."/>
            <person name="Pursley I."/>
            <person name="Horton D.L."/>
            <person name="Alikhan N.F."/>
            <person name="Baker D."/>
            <person name="Gharbi K."/>
            <person name="Hall N."/>
            <person name="Watson M."/>
            <person name="Adriaenssens E.M."/>
            <person name="Foster-Nyarko E."/>
            <person name="Jarju S."/>
            <person name="Secka A."/>
            <person name="Antonio M."/>
            <person name="Oren A."/>
            <person name="Chaudhuri R.R."/>
            <person name="La Ragione R."/>
            <person name="Hildebrand F."/>
            <person name="Pallen M.J."/>
        </authorList>
    </citation>
    <scope>NUCLEOTIDE SEQUENCE</scope>
    <source>
        <strain evidence="5">ChiGjej4B4-7305</strain>
    </source>
</reference>
<dbReference type="InterPro" id="IPR039420">
    <property type="entry name" value="WalR-like"/>
</dbReference>
<dbReference type="InterPro" id="IPR000792">
    <property type="entry name" value="Tscrpt_reg_LuxR_C"/>
</dbReference>
<dbReference type="PROSITE" id="PS50043">
    <property type="entry name" value="HTH_LUXR_2"/>
    <property type="match status" value="1"/>
</dbReference>
<dbReference type="Pfam" id="PF00072">
    <property type="entry name" value="Response_reg"/>
    <property type="match status" value="1"/>
</dbReference>
<dbReference type="GO" id="GO:0003677">
    <property type="term" value="F:DNA binding"/>
    <property type="evidence" value="ECO:0007669"/>
    <property type="project" value="UniProtKB-KW"/>
</dbReference>
<evidence type="ECO:0000259" key="4">
    <source>
        <dbReference type="PROSITE" id="PS50110"/>
    </source>
</evidence>
<dbReference type="Gene3D" id="1.10.10.10">
    <property type="entry name" value="Winged helix-like DNA-binding domain superfamily/Winged helix DNA-binding domain"/>
    <property type="match status" value="1"/>
</dbReference>
<feature type="domain" description="Response regulatory" evidence="4">
    <location>
        <begin position="4"/>
        <end position="120"/>
    </location>
</feature>
<dbReference type="InterPro" id="IPR036388">
    <property type="entry name" value="WH-like_DNA-bd_sf"/>
</dbReference>
<evidence type="ECO:0000256" key="1">
    <source>
        <dbReference type="ARBA" id="ARBA00023125"/>
    </source>
</evidence>
<evidence type="ECO:0000256" key="2">
    <source>
        <dbReference type="PROSITE-ProRule" id="PRU00169"/>
    </source>
</evidence>
<dbReference type="PRINTS" id="PR00038">
    <property type="entry name" value="HTHLUXR"/>
</dbReference>
<keyword evidence="1" id="KW-0238">DNA-binding</keyword>
<dbReference type="PANTHER" id="PTHR43214">
    <property type="entry name" value="TWO-COMPONENT RESPONSE REGULATOR"/>
    <property type="match status" value="1"/>
</dbReference>
<gene>
    <name evidence="5" type="ORF">H9815_03445</name>
</gene>
<evidence type="ECO:0000313" key="6">
    <source>
        <dbReference type="Proteomes" id="UP000824037"/>
    </source>
</evidence>
<reference evidence="5" key="2">
    <citation type="submission" date="2021-04" db="EMBL/GenBank/DDBJ databases">
        <authorList>
            <person name="Gilroy R."/>
        </authorList>
    </citation>
    <scope>NUCLEOTIDE SEQUENCE</scope>
    <source>
        <strain evidence="5">ChiGjej4B4-7305</strain>
    </source>
</reference>
<dbReference type="SMART" id="SM00448">
    <property type="entry name" value="REC"/>
    <property type="match status" value="1"/>
</dbReference>
<dbReference type="GO" id="GO:0000160">
    <property type="term" value="P:phosphorelay signal transduction system"/>
    <property type="evidence" value="ECO:0007669"/>
    <property type="project" value="InterPro"/>
</dbReference>
<dbReference type="PANTHER" id="PTHR43214:SF42">
    <property type="entry name" value="TRANSCRIPTIONAL REGULATORY PROTEIN DESR"/>
    <property type="match status" value="1"/>
</dbReference>
<dbReference type="SMART" id="SM00421">
    <property type="entry name" value="HTH_LUXR"/>
    <property type="match status" value="1"/>
</dbReference>
<dbReference type="Pfam" id="PF00196">
    <property type="entry name" value="GerE"/>
    <property type="match status" value="1"/>
</dbReference>
<proteinExistence type="predicted"/>
<accession>A0A9D2J3X5</accession>
<feature type="domain" description="HTH luxR-type" evidence="3">
    <location>
        <begin position="135"/>
        <end position="200"/>
    </location>
</feature>
<evidence type="ECO:0000259" key="3">
    <source>
        <dbReference type="PROSITE" id="PS50043"/>
    </source>
</evidence>
<dbReference type="InterPro" id="IPR001789">
    <property type="entry name" value="Sig_transdc_resp-reg_receiver"/>
</dbReference>
<dbReference type="InterPro" id="IPR016032">
    <property type="entry name" value="Sig_transdc_resp-reg_C-effctor"/>
</dbReference>
<protein>
    <submittedName>
        <fullName evidence="5">Response regulator transcription factor</fullName>
    </submittedName>
</protein>